<keyword evidence="3" id="KW-1185">Reference proteome</keyword>
<name>A0A5S9IMR8_UABAM</name>
<reference evidence="2 3" key="1">
    <citation type="submission" date="2019-08" db="EMBL/GenBank/DDBJ databases">
        <title>Complete genome sequence of Candidatus Uab amorphum.</title>
        <authorList>
            <person name="Shiratori T."/>
            <person name="Suzuki S."/>
            <person name="Kakizawa Y."/>
            <person name="Ishida K."/>
        </authorList>
    </citation>
    <scope>NUCLEOTIDE SEQUENCE [LARGE SCALE GENOMIC DNA]</scope>
    <source>
        <strain evidence="2 3">SRT547</strain>
    </source>
</reference>
<dbReference type="KEGG" id="uam:UABAM_02653"/>
<dbReference type="Proteomes" id="UP000326354">
    <property type="component" value="Chromosome"/>
</dbReference>
<evidence type="ECO:0000313" key="2">
    <source>
        <dbReference type="EMBL" id="BBM84296.1"/>
    </source>
</evidence>
<dbReference type="RefSeq" id="WP_151968458.1">
    <property type="nucleotide sequence ID" value="NZ_AP019860.1"/>
</dbReference>
<evidence type="ECO:0000256" key="1">
    <source>
        <dbReference type="SAM" id="SignalP"/>
    </source>
</evidence>
<proteinExistence type="predicted"/>
<dbReference type="OrthoDB" id="272914at2"/>
<keyword evidence="1" id="KW-0732">Signal</keyword>
<accession>A0A5S9IMR8</accession>
<feature type="signal peptide" evidence="1">
    <location>
        <begin position="1"/>
        <end position="19"/>
    </location>
</feature>
<evidence type="ECO:0000313" key="3">
    <source>
        <dbReference type="Proteomes" id="UP000326354"/>
    </source>
</evidence>
<protein>
    <recommendedName>
        <fullName evidence="4">DUF1794 domain-containing protein</fullName>
    </recommendedName>
</protein>
<gene>
    <name evidence="2" type="ORF">UABAM_02653</name>
</gene>
<sequence>MLRKIVCITFIFCTAMVYAQNEKLLKMMMPNENHAKLGSLVGFWDATCSVYGGNGKVVYEETGFCENKWMLGERFVLLEHMFTSFHTAAVVGYDNFLQSYTAAHIDSESPGIHHFIGDVSEEGRKKTFVLRGESVGFDGELVSTIYVIEIANRNNYKLKVHYEIDDQHLKVIEINFSRLDDSTVRKAQKQINKFVANSFARTAMANSKLQALNPLVGEWKIESLIFDNAGNVLRVDQGQSHNRWIMMRKFVMMVSVMGGYASVSIVGFDKTKKAYVAAHADNVGTSIYHCEGGKKGKELKMFGTAMDYATGEKTELTQTITFQNINAYECEMYRERDKVGLGVSTTQLKAERLKK</sequence>
<organism evidence="2 3">
    <name type="scientific">Uabimicrobium amorphum</name>
    <dbReference type="NCBI Taxonomy" id="2596890"/>
    <lineage>
        <taxon>Bacteria</taxon>
        <taxon>Pseudomonadati</taxon>
        <taxon>Planctomycetota</taxon>
        <taxon>Candidatus Uabimicrobiia</taxon>
        <taxon>Candidatus Uabimicrobiales</taxon>
        <taxon>Candidatus Uabimicrobiaceae</taxon>
        <taxon>Candidatus Uabimicrobium</taxon>
    </lineage>
</organism>
<dbReference type="AlphaFoldDB" id="A0A5S9IMR8"/>
<dbReference type="Pfam" id="PF07617">
    <property type="entry name" value="DUF1579"/>
    <property type="match status" value="2"/>
</dbReference>
<feature type="chain" id="PRO_5024996055" description="DUF1794 domain-containing protein" evidence="1">
    <location>
        <begin position="20"/>
        <end position="355"/>
    </location>
</feature>
<evidence type="ECO:0008006" key="4">
    <source>
        <dbReference type="Google" id="ProtNLM"/>
    </source>
</evidence>
<dbReference type="EMBL" id="AP019860">
    <property type="protein sequence ID" value="BBM84296.1"/>
    <property type="molecule type" value="Genomic_DNA"/>
</dbReference>
<dbReference type="InterPro" id="IPR011473">
    <property type="entry name" value="DUF1579"/>
</dbReference>